<comment type="similarity">
    <text evidence="1 2">Belongs to the UDP-glucose/GDP-mannose dehydrogenase family.</text>
</comment>
<reference evidence="5" key="1">
    <citation type="journal article" date="2019" name="Int. J. Syst. Evol. Microbiol.">
        <title>The Global Catalogue of Microorganisms (GCM) 10K type strain sequencing project: providing services to taxonomists for standard genome sequencing and annotation.</title>
        <authorList>
            <consortium name="The Broad Institute Genomics Platform"/>
            <consortium name="The Broad Institute Genome Sequencing Center for Infectious Disease"/>
            <person name="Wu L."/>
            <person name="Ma J."/>
        </authorList>
    </citation>
    <scope>NUCLEOTIDE SEQUENCE [LARGE SCALE GENOMIC DNA]</scope>
    <source>
        <strain evidence="5">CGMCC 1.12151</strain>
    </source>
</reference>
<feature type="domain" description="UDP-glucose/GDP-mannose dehydrogenase C-terminal" evidence="3">
    <location>
        <begin position="291"/>
        <end position="392"/>
    </location>
</feature>
<dbReference type="SUPFAM" id="SSF52413">
    <property type="entry name" value="UDP-glucose/GDP-mannose dehydrogenase C-terminal domain"/>
    <property type="match status" value="1"/>
</dbReference>
<protein>
    <submittedName>
        <fullName evidence="4">UDP binding domain-containing protein</fullName>
    </submittedName>
</protein>
<evidence type="ECO:0000256" key="2">
    <source>
        <dbReference type="PIRNR" id="PIRNR000124"/>
    </source>
</evidence>
<dbReference type="InterPro" id="IPR017476">
    <property type="entry name" value="UDP-Glc/GDP-Man"/>
</dbReference>
<gene>
    <name evidence="4" type="ORF">ACFO5U_08215</name>
</gene>
<sequence length="404" mass="44561">MDREEGGEGGLMIENMKIAIVGAGETSVLAAKTFSRVYPVIVFDTDHSKKSMFDENGIAFTDQADKLANADIFLLTGSKSLIYSLDVLSEQCKIVGQYMKKGSVIIFEAPVYPGTTEQVCIPLLEQHSGFVVEKEFFVGYVPSAWHSSGEQRKMGGMCKVIAGQSNPVTNYLADLFAPIHDGGLYKAKAISIAEAAQVLEIAQKEVNIALLNEVALTLNQQGIDMQDVLETASKKRGFIKFEPNLLGEDTISVQGAEQYWCRAEKKGRQVAQRIIKNLIQNEVVIHQSRITVLGISAGKGKSGTPEAGVLELVKELQEYGMEVQVADSKLDFEKVECAGGIMLTKQEELLPGDSVILAVPHEEYRKAGWKLIERLLERDEGYVFDVKSILGRNEKPEKVTLWRI</sequence>
<evidence type="ECO:0000259" key="3">
    <source>
        <dbReference type="SMART" id="SM00984"/>
    </source>
</evidence>
<organism evidence="4 5">
    <name type="scientific">Planococcus dechangensis</name>
    <dbReference type="NCBI Taxonomy" id="1176255"/>
    <lineage>
        <taxon>Bacteria</taxon>
        <taxon>Bacillati</taxon>
        <taxon>Bacillota</taxon>
        <taxon>Bacilli</taxon>
        <taxon>Bacillales</taxon>
        <taxon>Caryophanaceae</taxon>
        <taxon>Planococcus</taxon>
    </lineage>
</organism>
<dbReference type="SUPFAM" id="SSF51735">
    <property type="entry name" value="NAD(P)-binding Rossmann-fold domains"/>
    <property type="match status" value="1"/>
</dbReference>
<dbReference type="EMBL" id="JBHSGL010000005">
    <property type="protein sequence ID" value="MFC4712839.1"/>
    <property type="molecule type" value="Genomic_DNA"/>
</dbReference>
<keyword evidence="5" id="KW-1185">Reference proteome</keyword>
<dbReference type="InterPro" id="IPR014027">
    <property type="entry name" value="UDP-Glc/GDP-Man_DH_C"/>
</dbReference>
<dbReference type="InterPro" id="IPR028359">
    <property type="entry name" value="UDP_ManNAc/GlcNAc_DH"/>
</dbReference>
<comment type="caution">
    <text evidence="4">The sequence shown here is derived from an EMBL/GenBank/DDBJ whole genome shotgun (WGS) entry which is preliminary data.</text>
</comment>
<evidence type="ECO:0000313" key="5">
    <source>
        <dbReference type="Proteomes" id="UP001595932"/>
    </source>
</evidence>
<dbReference type="InterPro" id="IPR036220">
    <property type="entry name" value="UDP-Glc/GDP-Man_DH_C_sf"/>
</dbReference>
<evidence type="ECO:0000256" key="1">
    <source>
        <dbReference type="ARBA" id="ARBA00006601"/>
    </source>
</evidence>
<name>A0ABV9MCV3_9BACL</name>
<dbReference type="PANTHER" id="PTHR43491:SF2">
    <property type="entry name" value="UDP-N-ACETYL-D-MANNOSAMINE DEHYDROGENASE"/>
    <property type="match status" value="1"/>
</dbReference>
<dbReference type="PIRSF" id="PIRSF500136">
    <property type="entry name" value="UDP_ManNAc_DH"/>
    <property type="match status" value="1"/>
</dbReference>
<dbReference type="Gene3D" id="3.40.50.720">
    <property type="entry name" value="NAD(P)-binding Rossmann-like Domain"/>
    <property type="match status" value="2"/>
</dbReference>
<dbReference type="PIRSF" id="PIRSF000124">
    <property type="entry name" value="UDPglc_GDPman_dh"/>
    <property type="match status" value="1"/>
</dbReference>
<proteinExistence type="inferred from homology"/>
<dbReference type="Proteomes" id="UP001595932">
    <property type="component" value="Unassembled WGS sequence"/>
</dbReference>
<dbReference type="Pfam" id="PF03720">
    <property type="entry name" value="UDPG_MGDP_dh_C"/>
    <property type="match status" value="1"/>
</dbReference>
<dbReference type="PANTHER" id="PTHR43491">
    <property type="entry name" value="UDP-N-ACETYL-D-MANNOSAMINE DEHYDROGENASE"/>
    <property type="match status" value="1"/>
</dbReference>
<dbReference type="SMART" id="SM00984">
    <property type="entry name" value="UDPG_MGDP_dh_C"/>
    <property type="match status" value="1"/>
</dbReference>
<evidence type="ECO:0000313" key="4">
    <source>
        <dbReference type="EMBL" id="MFC4712839.1"/>
    </source>
</evidence>
<dbReference type="InterPro" id="IPR036291">
    <property type="entry name" value="NAD(P)-bd_dom_sf"/>
</dbReference>
<accession>A0ABV9MCV3</accession>